<dbReference type="SUPFAM" id="SSF46894">
    <property type="entry name" value="C-terminal effector domain of the bipartite response regulators"/>
    <property type="match status" value="1"/>
</dbReference>
<dbReference type="InterPro" id="IPR036388">
    <property type="entry name" value="WH-like_DNA-bd_sf"/>
</dbReference>
<dbReference type="GO" id="GO:0005509">
    <property type="term" value="F:calcium ion binding"/>
    <property type="evidence" value="ECO:0007669"/>
    <property type="project" value="InterPro"/>
</dbReference>
<dbReference type="Pfam" id="PF08769">
    <property type="entry name" value="Spo0A_C"/>
    <property type="match status" value="1"/>
</dbReference>
<dbReference type="GO" id="GO:0003700">
    <property type="term" value="F:DNA-binding transcription factor activity"/>
    <property type="evidence" value="ECO:0007669"/>
    <property type="project" value="InterPro"/>
</dbReference>
<dbReference type="InterPro" id="IPR014879">
    <property type="entry name" value="Spo0A_C"/>
</dbReference>
<reference evidence="2 3" key="1">
    <citation type="submission" date="2017-03" db="EMBL/GenBank/DDBJ databases">
        <title>Genome sequence of Clostridium hungatei DSM 14427.</title>
        <authorList>
            <person name="Poehlein A."/>
            <person name="Daniel R."/>
        </authorList>
    </citation>
    <scope>NUCLEOTIDE SEQUENCE [LARGE SCALE GENOMIC DNA]</scope>
    <source>
        <strain evidence="2 3">DSM 14427</strain>
    </source>
</reference>
<dbReference type="GO" id="GO:0005737">
    <property type="term" value="C:cytoplasm"/>
    <property type="evidence" value="ECO:0007669"/>
    <property type="project" value="InterPro"/>
</dbReference>
<gene>
    <name evidence="2" type="primary">spo0A_1</name>
    <name evidence="2" type="ORF">CLHUN_01570</name>
</gene>
<dbReference type="Gene3D" id="1.10.10.10">
    <property type="entry name" value="Winged helix-like DNA-binding domain superfamily/Winged helix DNA-binding domain"/>
    <property type="match status" value="1"/>
</dbReference>
<dbReference type="OrthoDB" id="9793299at2"/>
<protein>
    <submittedName>
        <fullName evidence="2">Stage 0 sporulation protein A</fullName>
    </submittedName>
</protein>
<evidence type="ECO:0000259" key="1">
    <source>
        <dbReference type="Pfam" id="PF08769"/>
    </source>
</evidence>
<feature type="domain" description="Sporulation initiation factor Spo0A C-terminal" evidence="1">
    <location>
        <begin position="53"/>
        <end position="156"/>
    </location>
</feature>
<evidence type="ECO:0000313" key="2">
    <source>
        <dbReference type="EMBL" id="OPX46341.1"/>
    </source>
</evidence>
<dbReference type="EMBL" id="MZGX01000001">
    <property type="protein sequence ID" value="OPX46341.1"/>
    <property type="molecule type" value="Genomic_DNA"/>
</dbReference>
<evidence type="ECO:0000313" key="3">
    <source>
        <dbReference type="Proteomes" id="UP000191554"/>
    </source>
</evidence>
<dbReference type="Proteomes" id="UP000191554">
    <property type="component" value="Unassembled WGS sequence"/>
</dbReference>
<dbReference type="RefSeq" id="WP_080062659.1">
    <property type="nucleotide sequence ID" value="NZ_MZGX01000001.1"/>
</dbReference>
<dbReference type="STRING" id="48256.CLHUN_01570"/>
<proteinExistence type="predicted"/>
<sequence>MQKTFNDDGTITINMTEHEYFNSVFGNKQYVQASVNSTPINTVPANTDLETLVTNLLNSIGMPRNIKGFHYVRQAISLAVENPDIVDGMTKELYPAIAKSFQAEPSRAERAIRHAIEVAWDRGNEPALSSLFGYSISQYKGKSTNSEFIALMADNLRLQLKEGGRGNDGEVQ</sequence>
<accession>A0A1V4SSR6</accession>
<keyword evidence="3" id="KW-1185">Reference proteome</keyword>
<dbReference type="GO" id="GO:0003677">
    <property type="term" value="F:DNA binding"/>
    <property type="evidence" value="ECO:0007669"/>
    <property type="project" value="InterPro"/>
</dbReference>
<name>A0A1V4SSR6_RUMHU</name>
<comment type="caution">
    <text evidence="2">The sequence shown here is derived from an EMBL/GenBank/DDBJ whole genome shotgun (WGS) entry which is preliminary data.</text>
</comment>
<dbReference type="AlphaFoldDB" id="A0A1V4SSR6"/>
<dbReference type="InterPro" id="IPR016032">
    <property type="entry name" value="Sig_transdc_resp-reg_C-effctor"/>
</dbReference>
<dbReference type="GO" id="GO:0042173">
    <property type="term" value="P:regulation of sporulation resulting in formation of a cellular spore"/>
    <property type="evidence" value="ECO:0007669"/>
    <property type="project" value="InterPro"/>
</dbReference>
<organism evidence="2 3">
    <name type="scientific">Ruminiclostridium hungatei</name>
    <name type="common">Clostridium hungatei</name>
    <dbReference type="NCBI Taxonomy" id="48256"/>
    <lineage>
        <taxon>Bacteria</taxon>
        <taxon>Bacillati</taxon>
        <taxon>Bacillota</taxon>
        <taxon>Clostridia</taxon>
        <taxon>Eubacteriales</taxon>
        <taxon>Oscillospiraceae</taxon>
        <taxon>Ruminiclostridium</taxon>
    </lineage>
</organism>